<dbReference type="Proteomes" id="UP000789375">
    <property type="component" value="Unassembled WGS sequence"/>
</dbReference>
<reference evidence="1" key="1">
    <citation type="submission" date="2021-06" db="EMBL/GenBank/DDBJ databases">
        <authorList>
            <person name="Kallberg Y."/>
            <person name="Tangrot J."/>
            <person name="Rosling A."/>
        </authorList>
    </citation>
    <scope>NUCLEOTIDE SEQUENCE</scope>
    <source>
        <strain evidence="1">87-6 pot B 2015</strain>
    </source>
</reference>
<gene>
    <name evidence="1" type="ORF">FMOSSE_LOCUS16047</name>
</gene>
<dbReference type="AlphaFoldDB" id="A0A9N9IIZ8"/>
<dbReference type="EMBL" id="CAJVPP010019933">
    <property type="protein sequence ID" value="CAG8739203.1"/>
    <property type="molecule type" value="Genomic_DNA"/>
</dbReference>
<accession>A0A9N9IIZ8</accession>
<organism evidence="1 2">
    <name type="scientific">Funneliformis mosseae</name>
    <name type="common">Endomycorrhizal fungus</name>
    <name type="synonym">Glomus mosseae</name>
    <dbReference type="NCBI Taxonomy" id="27381"/>
    <lineage>
        <taxon>Eukaryota</taxon>
        <taxon>Fungi</taxon>
        <taxon>Fungi incertae sedis</taxon>
        <taxon>Mucoromycota</taxon>
        <taxon>Glomeromycotina</taxon>
        <taxon>Glomeromycetes</taxon>
        <taxon>Glomerales</taxon>
        <taxon>Glomeraceae</taxon>
        <taxon>Funneliformis</taxon>
    </lineage>
</organism>
<proteinExistence type="predicted"/>
<sequence>MQSSISKDPIDENTKSEYIRLIKTIIEKAVSKYDNKNELD</sequence>
<evidence type="ECO:0000313" key="2">
    <source>
        <dbReference type="Proteomes" id="UP000789375"/>
    </source>
</evidence>
<keyword evidence="2" id="KW-1185">Reference proteome</keyword>
<evidence type="ECO:0000313" key="1">
    <source>
        <dbReference type="EMBL" id="CAG8739203.1"/>
    </source>
</evidence>
<protein>
    <submittedName>
        <fullName evidence="1">5686_t:CDS:1</fullName>
    </submittedName>
</protein>
<comment type="caution">
    <text evidence="1">The sequence shown here is derived from an EMBL/GenBank/DDBJ whole genome shotgun (WGS) entry which is preliminary data.</text>
</comment>
<feature type="non-terminal residue" evidence="1">
    <location>
        <position position="40"/>
    </location>
</feature>
<name>A0A9N9IIZ8_FUNMO</name>